<dbReference type="GO" id="GO:0022857">
    <property type="term" value="F:transmembrane transporter activity"/>
    <property type="evidence" value="ECO:0007669"/>
    <property type="project" value="InterPro"/>
</dbReference>
<dbReference type="Proteomes" id="UP000282674">
    <property type="component" value="Unassembled WGS sequence"/>
</dbReference>
<feature type="transmembrane region" description="Helical" evidence="8">
    <location>
        <begin position="85"/>
        <end position="104"/>
    </location>
</feature>
<dbReference type="RefSeq" id="WP_122192728.1">
    <property type="nucleotide sequence ID" value="NZ_JBHSKC010000002.1"/>
</dbReference>
<evidence type="ECO:0000313" key="10">
    <source>
        <dbReference type="EMBL" id="RMI47494.1"/>
    </source>
</evidence>
<keyword evidence="3" id="KW-1003">Cell membrane</keyword>
<accession>A0A3M2MCP7</accession>
<feature type="transmembrane region" description="Helical" evidence="8">
    <location>
        <begin position="263"/>
        <end position="284"/>
    </location>
</feature>
<evidence type="ECO:0000256" key="4">
    <source>
        <dbReference type="ARBA" id="ARBA00022692"/>
    </source>
</evidence>
<dbReference type="SUPFAM" id="SSF103473">
    <property type="entry name" value="MFS general substrate transporter"/>
    <property type="match status" value="1"/>
</dbReference>
<feature type="transmembrane region" description="Helical" evidence="8">
    <location>
        <begin position="110"/>
        <end position="132"/>
    </location>
</feature>
<dbReference type="PANTHER" id="PTHR23517">
    <property type="entry name" value="RESISTANCE PROTEIN MDTM, PUTATIVE-RELATED-RELATED"/>
    <property type="match status" value="1"/>
</dbReference>
<dbReference type="InterPro" id="IPR050171">
    <property type="entry name" value="MFS_Transporters"/>
</dbReference>
<feature type="transmembrane region" description="Helical" evidence="8">
    <location>
        <begin position="24"/>
        <end position="47"/>
    </location>
</feature>
<feature type="transmembrane region" description="Helical" evidence="8">
    <location>
        <begin position="354"/>
        <end position="372"/>
    </location>
</feature>
<evidence type="ECO:0000256" key="3">
    <source>
        <dbReference type="ARBA" id="ARBA00022475"/>
    </source>
</evidence>
<gene>
    <name evidence="10" type="ORF">EBO15_03065</name>
</gene>
<protein>
    <submittedName>
        <fullName evidence="10">MFS transporter</fullName>
    </submittedName>
</protein>
<feature type="region of interest" description="Disordered" evidence="7">
    <location>
        <begin position="408"/>
        <end position="444"/>
    </location>
</feature>
<comment type="caution">
    <text evidence="10">The sequence shown here is derived from an EMBL/GenBank/DDBJ whole genome shotgun (WGS) entry which is preliminary data.</text>
</comment>
<dbReference type="AlphaFoldDB" id="A0A3M2MCP7"/>
<evidence type="ECO:0000313" key="11">
    <source>
        <dbReference type="Proteomes" id="UP000282674"/>
    </source>
</evidence>
<feature type="transmembrane region" description="Helical" evidence="8">
    <location>
        <begin position="173"/>
        <end position="193"/>
    </location>
</feature>
<feature type="domain" description="Major facilitator superfamily (MFS) profile" evidence="9">
    <location>
        <begin position="20"/>
        <end position="407"/>
    </location>
</feature>
<evidence type="ECO:0000256" key="1">
    <source>
        <dbReference type="ARBA" id="ARBA00004651"/>
    </source>
</evidence>
<evidence type="ECO:0000256" key="5">
    <source>
        <dbReference type="ARBA" id="ARBA00022989"/>
    </source>
</evidence>
<dbReference type="PANTHER" id="PTHR23517:SF2">
    <property type="entry name" value="MULTIDRUG RESISTANCE PROTEIN MDTH"/>
    <property type="match status" value="1"/>
</dbReference>
<dbReference type="Pfam" id="PF07690">
    <property type="entry name" value="MFS_1"/>
    <property type="match status" value="1"/>
</dbReference>
<evidence type="ECO:0000256" key="7">
    <source>
        <dbReference type="SAM" id="MobiDB-lite"/>
    </source>
</evidence>
<organism evidence="10 11">
    <name type="scientific">Actinomadura harenae</name>
    <dbReference type="NCBI Taxonomy" id="2483351"/>
    <lineage>
        <taxon>Bacteria</taxon>
        <taxon>Bacillati</taxon>
        <taxon>Actinomycetota</taxon>
        <taxon>Actinomycetes</taxon>
        <taxon>Streptosporangiales</taxon>
        <taxon>Thermomonosporaceae</taxon>
        <taxon>Actinomadura</taxon>
    </lineage>
</organism>
<evidence type="ECO:0000256" key="8">
    <source>
        <dbReference type="SAM" id="Phobius"/>
    </source>
</evidence>
<name>A0A3M2MCP7_9ACTN</name>
<feature type="transmembrane region" description="Helical" evidence="8">
    <location>
        <begin position="231"/>
        <end position="251"/>
    </location>
</feature>
<dbReference type="EMBL" id="RFFG01000003">
    <property type="protein sequence ID" value="RMI47494.1"/>
    <property type="molecule type" value="Genomic_DNA"/>
</dbReference>
<evidence type="ECO:0000256" key="6">
    <source>
        <dbReference type="ARBA" id="ARBA00023136"/>
    </source>
</evidence>
<dbReference type="Gene3D" id="1.20.1250.20">
    <property type="entry name" value="MFS general substrate transporter like domains"/>
    <property type="match status" value="1"/>
</dbReference>
<proteinExistence type="predicted"/>
<feature type="transmembrane region" description="Helical" evidence="8">
    <location>
        <begin position="319"/>
        <end position="342"/>
    </location>
</feature>
<dbReference type="GO" id="GO:0005886">
    <property type="term" value="C:plasma membrane"/>
    <property type="evidence" value="ECO:0007669"/>
    <property type="project" value="UniProtKB-SubCell"/>
</dbReference>
<feature type="transmembrane region" description="Helical" evidence="8">
    <location>
        <begin position="384"/>
        <end position="403"/>
    </location>
</feature>
<evidence type="ECO:0000256" key="2">
    <source>
        <dbReference type="ARBA" id="ARBA00022448"/>
    </source>
</evidence>
<comment type="subcellular location">
    <subcellularLocation>
        <location evidence="1">Cell membrane</location>
        <topology evidence="1">Multi-pass membrane protein</topology>
    </subcellularLocation>
</comment>
<dbReference type="InterPro" id="IPR036259">
    <property type="entry name" value="MFS_trans_sf"/>
</dbReference>
<keyword evidence="5 8" id="KW-1133">Transmembrane helix</keyword>
<keyword evidence="11" id="KW-1185">Reference proteome</keyword>
<feature type="compositionally biased region" description="Polar residues" evidence="7">
    <location>
        <begin position="417"/>
        <end position="431"/>
    </location>
</feature>
<feature type="transmembrane region" description="Helical" evidence="8">
    <location>
        <begin position="144"/>
        <end position="167"/>
    </location>
</feature>
<reference evidence="10 11" key="1">
    <citation type="submission" date="2018-10" db="EMBL/GenBank/DDBJ databases">
        <title>Isolation from soil.</title>
        <authorList>
            <person name="Hu J."/>
        </authorList>
    </citation>
    <scope>NUCLEOTIDE SEQUENCE [LARGE SCALE GENOMIC DNA]</scope>
    <source>
        <strain evidence="10 11">NEAU-Ht49</strain>
    </source>
</reference>
<dbReference type="OrthoDB" id="4042314at2"/>
<dbReference type="InterPro" id="IPR020846">
    <property type="entry name" value="MFS_dom"/>
</dbReference>
<sequence length="444" mass="45666">MSEGGARPPGVWETWREAPVPVRAVIAGLLVNRLGTFVQVFLVLYLTHRGFSATQAGIGLGVYGAGTVLGLLVGGGLTDRIGSRLTIVLSMAGSAVLTLGVLYAPQYWTILVALALLGAVAQVYRPASANLLAEMVPDERQVMVFAMLRLAQNVGATAAPLFGSLLLAASYSLLFWGEAVAALVYAVIAYMTLPDGRSSAASEGGAADGAEEPAAEVPSGGYLAVLGDVRYLLFLLAFLLNSLIYVQYLAVLPLAVKAAGHPTVVYGSLVALNGFIVIACELPLTKKTQSLPARAVGVAGLALLAGGLALYWVPLGIAALVLATVVWSMGEIVGGPTMFAYPAKAAPDGLRGRYLGSAHAMFGLGSALGPVLGVELWHAVGRPVWLWCGAIGLVAVLAARAGMVEKSTVSAPAENKPSPSNSRNENITVTHTGGDAPVAAEDNA</sequence>
<keyword evidence="6 8" id="KW-0472">Membrane</keyword>
<feature type="transmembrane region" description="Helical" evidence="8">
    <location>
        <begin position="53"/>
        <end position="73"/>
    </location>
</feature>
<keyword evidence="2" id="KW-0813">Transport</keyword>
<dbReference type="InterPro" id="IPR011701">
    <property type="entry name" value="MFS"/>
</dbReference>
<evidence type="ECO:0000259" key="9">
    <source>
        <dbReference type="PROSITE" id="PS50850"/>
    </source>
</evidence>
<keyword evidence="4 8" id="KW-0812">Transmembrane</keyword>
<feature type="transmembrane region" description="Helical" evidence="8">
    <location>
        <begin position="291"/>
        <end position="313"/>
    </location>
</feature>
<dbReference type="PROSITE" id="PS50850">
    <property type="entry name" value="MFS"/>
    <property type="match status" value="1"/>
</dbReference>